<feature type="region of interest" description="Disordered" evidence="7">
    <location>
        <begin position="1"/>
        <end position="21"/>
    </location>
</feature>
<evidence type="ECO:0000256" key="7">
    <source>
        <dbReference type="SAM" id="MobiDB-lite"/>
    </source>
</evidence>
<dbReference type="PANTHER" id="PTHR33347">
    <property type="entry name" value="OSJNBA0091C07.3 PROTEIN"/>
    <property type="match status" value="1"/>
</dbReference>
<dbReference type="EMBL" id="CM031812">
    <property type="protein sequence ID" value="KAG6656864.1"/>
    <property type="molecule type" value="Genomic_DNA"/>
</dbReference>
<accession>A0A8T1QRV7</accession>
<dbReference type="GO" id="GO:0009691">
    <property type="term" value="P:cytokinin biosynthetic process"/>
    <property type="evidence" value="ECO:0007669"/>
    <property type="project" value="UniProtKB-KW"/>
</dbReference>
<feature type="compositionally biased region" description="Basic and acidic residues" evidence="7">
    <location>
        <begin position="1"/>
        <end position="15"/>
    </location>
</feature>
<dbReference type="GO" id="GO:0009736">
    <property type="term" value="P:cytokinin-activated signaling pathway"/>
    <property type="evidence" value="ECO:0007669"/>
    <property type="project" value="UniProtKB-KW"/>
</dbReference>
<comment type="caution">
    <text evidence="8">The sequence shown here is derived from an EMBL/GenBank/DDBJ whole genome shotgun (WGS) entry which is preliminary data.</text>
</comment>
<reference evidence="9" key="2">
    <citation type="submission" date="2021-01" db="EMBL/GenBank/DDBJ databases">
        <authorList>
            <person name="Lovell J.T."/>
            <person name="Bentley N."/>
            <person name="Bhattarai G."/>
            <person name="Jenkins J.W."/>
            <person name="Sreedasyam A."/>
            <person name="Alarcon Y."/>
            <person name="Bock C."/>
            <person name="Boston L."/>
            <person name="Carlson J."/>
            <person name="Cervantes K."/>
            <person name="Clermont K."/>
            <person name="Krom N."/>
            <person name="Kubenka K."/>
            <person name="Mamidi S."/>
            <person name="Mattison C."/>
            <person name="Monteros M."/>
            <person name="Pisani C."/>
            <person name="Plott C."/>
            <person name="Rajasekar S."/>
            <person name="Rhein H.S."/>
            <person name="Rohla C."/>
            <person name="Song M."/>
            <person name="Hilaire R.S."/>
            <person name="Shu S."/>
            <person name="Wells L."/>
            <person name="Wang X."/>
            <person name="Webber J."/>
            <person name="Heerema R.J."/>
            <person name="Klein P."/>
            <person name="Conner P."/>
            <person name="Grauke L."/>
            <person name="Grimwood J."/>
            <person name="Schmutz J."/>
            <person name="Randall J.J."/>
        </authorList>
    </citation>
    <scope>NUCLEOTIDE SEQUENCE</scope>
    <source>
        <tissue evidence="9">Leaf</tissue>
    </source>
</reference>
<evidence type="ECO:0000256" key="5">
    <source>
        <dbReference type="ARBA" id="ARBA00023242"/>
    </source>
</evidence>
<dbReference type="OrthoDB" id="1738616at2759"/>
<evidence type="ECO:0000256" key="4">
    <source>
        <dbReference type="ARBA" id="ARBA00022864"/>
    </source>
</evidence>
<name>A0A8T1QRV7_CARIL</name>
<dbReference type="Proteomes" id="UP000811246">
    <property type="component" value="Chromosome 4"/>
</dbReference>
<evidence type="ECO:0000313" key="9">
    <source>
        <dbReference type="EMBL" id="KAG6716475.1"/>
    </source>
</evidence>
<keyword evidence="2" id="KW-0963">Cytoplasm</keyword>
<dbReference type="GO" id="GO:0005737">
    <property type="term" value="C:cytoplasm"/>
    <property type="evidence" value="ECO:0007669"/>
    <property type="project" value="UniProtKB-SubCell"/>
</dbReference>
<feature type="compositionally biased region" description="Polar residues" evidence="7">
    <location>
        <begin position="84"/>
        <end position="93"/>
    </location>
</feature>
<protein>
    <submittedName>
        <fullName evidence="8">Uncharacterized protein</fullName>
    </submittedName>
</protein>
<comment type="similarity">
    <text evidence="6">Belongs to the SOFL plant protein family.</text>
</comment>
<evidence type="ECO:0000256" key="6">
    <source>
        <dbReference type="ARBA" id="ARBA00024199"/>
    </source>
</evidence>
<comment type="subcellular location">
    <subcellularLocation>
        <location evidence="1">Cytoplasm</location>
    </subcellularLocation>
</comment>
<keyword evidence="5" id="KW-0539">Nucleus</keyword>
<feature type="region of interest" description="Disordered" evidence="7">
    <location>
        <begin position="33"/>
        <end position="125"/>
    </location>
</feature>
<keyword evidence="10" id="KW-1185">Reference proteome</keyword>
<feature type="compositionally biased region" description="Basic residues" evidence="7">
    <location>
        <begin position="46"/>
        <end position="55"/>
    </location>
</feature>
<evidence type="ECO:0000256" key="2">
    <source>
        <dbReference type="ARBA" id="ARBA00022490"/>
    </source>
</evidence>
<evidence type="ECO:0000256" key="1">
    <source>
        <dbReference type="ARBA" id="ARBA00004496"/>
    </source>
</evidence>
<keyword evidence="4" id="KW-0932">Cytokinin signaling pathway</keyword>
<organism evidence="8 10">
    <name type="scientific">Carya illinoinensis</name>
    <name type="common">Pecan</name>
    <dbReference type="NCBI Taxonomy" id="32201"/>
    <lineage>
        <taxon>Eukaryota</taxon>
        <taxon>Viridiplantae</taxon>
        <taxon>Streptophyta</taxon>
        <taxon>Embryophyta</taxon>
        <taxon>Tracheophyta</taxon>
        <taxon>Spermatophyta</taxon>
        <taxon>Magnoliopsida</taxon>
        <taxon>eudicotyledons</taxon>
        <taxon>Gunneridae</taxon>
        <taxon>Pentapetalae</taxon>
        <taxon>rosids</taxon>
        <taxon>fabids</taxon>
        <taxon>Fagales</taxon>
        <taxon>Juglandaceae</taxon>
        <taxon>Carya</taxon>
    </lineage>
</organism>
<keyword evidence="3" id="KW-0203">Cytokinin biosynthesis</keyword>
<evidence type="ECO:0000313" key="8">
    <source>
        <dbReference type="EMBL" id="KAG6656864.1"/>
    </source>
</evidence>
<sequence length="125" mass="14284">MEPYKDLLGAEERTSSSESGWTMYIASPYIEEEDTECSDNHDKRQIRINRQKYVKKKEDDDSDDSLTSDASSVPSYRRHDSHSRGQGSHGTSRSKPEKSYNVNMFSLGKDAKKQEKKRVGSSTKK</sequence>
<evidence type="ECO:0000256" key="3">
    <source>
        <dbReference type="ARBA" id="ARBA00022712"/>
    </source>
</evidence>
<gene>
    <name evidence="8" type="ORF">CIPAW_04G050600</name>
    <name evidence="9" type="ORF">I3842_04G050700</name>
</gene>
<dbReference type="InterPro" id="IPR044670">
    <property type="entry name" value="SOFL"/>
</dbReference>
<dbReference type="Proteomes" id="UP000811609">
    <property type="component" value="Chromosome 4"/>
</dbReference>
<dbReference type="EMBL" id="CM031828">
    <property type="protein sequence ID" value="KAG6716475.1"/>
    <property type="molecule type" value="Genomic_DNA"/>
</dbReference>
<proteinExistence type="inferred from homology"/>
<dbReference type="AlphaFoldDB" id="A0A8T1QRV7"/>
<dbReference type="PANTHER" id="PTHR33347:SF27">
    <property type="entry name" value="PROTEIN SOB FIVE-LIKE 3-RELATED"/>
    <property type="match status" value="1"/>
</dbReference>
<evidence type="ECO:0000313" key="10">
    <source>
        <dbReference type="Proteomes" id="UP000811609"/>
    </source>
</evidence>
<reference evidence="8" key="1">
    <citation type="submission" date="2020-12" db="EMBL/GenBank/DDBJ databases">
        <title>WGS assembly of Carya illinoinensis cv. Pawnee.</title>
        <authorList>
            <person name="Platts A."/>
            <person name="Shu S."/>
            <person name="Wright S."/>
            <person name="Barry K."/>
            <person name="Edger P."/>
            <person name="Pires J.C."/>
            <person name="Schmutz J."/>
        </authorList>
    </citation>
    <scope>NUCLEOTIDE SEQUENCE</scope>
    <source>
        <tissue evidence="8">Leaf</tissue>
    </source>
</reference>